<name>A0A0F9SQJ6_9ZZZZ</name>
<dbReference type="EMBL" id="LAZR01001774">
    <property type="protein sequence ID" value="KKN39251.1"/>
    <property type="molecule type" value="Genomic_DNA"/>
</dbReference>
<proteinExistence type="predicted"/>
<evidence type="ECO:0000313" key="1">
    <source>
        <dbReference type="EMBL" id="KKN39251.1"/>
    </source>
</evidence>
<dbReference type="Gene3D" id="6.20.20.10">
    <property type="match status" value="1"/>
</dbReference>
<sequence>MEQGGAGMVAEPRCPACGGSGSSFPEDYDVVNKMEITRHDICWPCRGTGRVLPLAPRPAPAGQERLEGV</sequence>
<protein>
    <submittedName>
        <fullName evidence="1">Uncharacterized protein</fullName>
    </submittedName>
</protein>
<organism evidence="1">
    <name type="scientific">marine sediment metagenome</name>
    <dbReference type="NCBI Taxonomy" id="412755"/>
    <lineage>
        <taxon>unclassified sequences</taxon>
        <taxon>metagenomes</taxon>
        <taxon>ecological metagenomes</taxon>
    </lineage>
</organism>
<accession>A0A0F9SQJ6</accession>
<gene>
    <name evidence="1" type="ORF">LCGC14_0745340</name>
</gene>
<comment type="caution">
    <text evidence="1">The sequence shown here is derived from an EMBL/GenBank/DDBJ whole genome shotgun (WGS) entry which is preliminary data.</text>
</comment>
<reference evidence="1" key="1">
    <citation type="journal article" date="2015" name="Nature">
        <title>Complex archaea that bridge the gap between prokaryotes and eukaryotes.</title>
        <authorList>
            <person name="Spang A."/>
            <person name="Saw J.H."/>
            <person name="Jorgensen S.L."/>
            <person name="Zaremba-Niedzwiedzka K."/>
            <person name="Martijn J."/>
            <person name="Lind A.E."/>
            <person name="van Eijk R."/>
            <person name="Schleper C."/>
            <person name="Guy L."/>
            <person name="Ettema T.J."/>
        </authorList>
    </citation>
    <scope>NUCLEOTIDE SEQUENCE</scope>
</reference>
<dbReference type="AlphaFoldDB" id="A0A0F9SQJ6"/>